<proteinExistence type="predicted"/>
<name>A0A3M9MRZ7_9BACT</name>
<dbReference type="EMBL" id="RJJE01000017">
    <property type="protein sequence ID" value="RNI27663.1"/>
    <property type="molecule type" value="Genomic_DNA"/>
</dbReference>
<accession>A0A3M9MRZ7</accession>
<comment type="caution">
    <text evidence="1">The sequence shown here is derived from an EMBL/GenBank/DDBJ whole genome shotgun (WGS) entry which is preliminary data.</text>
</comment>
<dbReference type="AlphaFoldDB" id="A0A3M9MRZ7"/>
<reference evidence="1 2" key="1">
    <citation type="submission" date="2018-11" db="EMBL/GenBank/DDBJ databases">
        <title>Rufibacter latericius sp. nov., isolated from water in Baiyang Lake.</title>
        <authorList>
            <person name="Yang Y."/>
        </authorList>
    </citation>
    <scope>NUCLEOTIDE SEQUENCE [LARGE SCALE GENOMIC DNA]</scope>
    <source>
        <strain evidence="1 2">MCC P1</strain>
    </source>
</reference>
<organism evidence="1 2">
    <name type="scientific">Rufibacter immobilis</name>
    <dbReference type="NCBI Taxonomy" id="1348778"/>
    <lineage>
        <taxon>Bacteria</taxon>
        <taxon>Pseudomonadati</taxon>
        <taxon>Bacteroidota</taxon>
        <taxon>Cytophagia</taxon>
        <taxon>Cytophagales</taxon>
        <taxon>Hymenobacteraceae</taxon>
        <taxon>Rufibacter</taxon>
    </lineage>
</organism>
<protein>
    <submittedName>
        <fullName evidence="1">Uncharacterized protein</fullName>
    </submittedName>
</protein>
<evidence type="ECO:0000313" key="1">
    <source>
        <dbReference type="EMBL" id="RNI27663.1"/>
    </source>
</evidence>
<dbReference type="RefSeq" id="WP_123134131.1">
    <property type="nucleotide sequence ID" value="NZ_RJJE01000017.1"/>
</dbReference>
<sequence length="145" mass="16594">MTKSELYFKNKAELPELKEKTMKKKAIILSGGGASGKSTQLWKLHANGKMQILMPEVPRQPIVFVNPDTDIIGIDEIGDMHTLRFWVNRARFFVQGEGRELFPQLVLATQLRINEDTHQYTAHQMVKYKPVPEFILNIQGKCARA</sequence>
<gene>
    <name evidence="1" type="ORF">EFA69_16220</name>
</gene>
<dbReference type="Proteomes" id="UP000271010">
    <property type="component" value="Unassembled WGS sequence"/>
</dbReference>
<evidence type="ECO:0000313" key="2">
    <source>
        <dbReference type="Proteomes" id="UP000271010"/>
    </source>
</evidence>
<keyword evidence="2" id="KW-1185">Reference proteome</keyword>